<dbReference type="EMBL" id="LN610572">
    <property type="protein sequence ID" value="CEF88969.1"/>
    <property type="molecule type" value="Genomic_DNA"/>
</dbReference>
<accession>A0A0A1IVW1</accession>
<organism evidence="1 2">
    <name type="scientific">Pseudomonas phage vB_PaeM_C2-10_Ab02</name>
    <dbReference type="NCBI Taxonomy" id="1548900"/>
    <lineage>
        <taxon>Viruses</taxon>
        <taxon>Duplodnaviria</taxon>
        <taxon>Heunggongvirae</taxon>
        <taxon>Uroviricota</taxon>
        <taxon>Caudoviricetes</taxon>
        <taxon>Vandenendeviridae</taxon>
        <taxon>Skurskavirinae</taxon>
        <taxon>Pakpunavirus</taxon>
        <taxon>Pakpunavirus CAb02</taxon>
    </lineage>
</organism>
<protein>
    <submittedName>
        <fullName evidence="1">Uncharacterized protein</fullName>
    </submittedName>
</protein>
<dbReference type="Proteomes" id="UP000030231">
    <property type="component" value="Genome"/>
</dbReference>
<dbReference type="GeneID" id="40100314"/>
<keyword evidence="2" id="KW-1185">Reference proteome</keyword>
<sequence>MKVVKRNGHKLELESDEINMLVGLLGHLSASAATTDLGWFMEDLYQELEVKSDPEAVNKYEQEFRAKAYGSDDPSDFVILIKGADGEYK</sequence>
<dbReference type="RefSeq" id="YP_009623446.1">
    <property type="nucleotide sequence ID" value="NC_042113.1"/>
</dbReference>
<name>A0A0A1IVW1_9CAUD</name>
<dbReference type="KEGG" id="vg:40100314"/>
<gene>
    <name evidence="1" type="primary">ORF39</name>
</gene>
<reference evidence="1 2" key="1">
    <citation type="journal article" date="2015" name="PLoS ONE">
        <title>Investigation of a Large Collection of Pseudomonas aeruginosa Bacteriophages Collected from a Single Environmental Source in Abidjan, Cote d'Ivoire.</title>
        <authorList>
            <person name="Essoh C."/>
            <person name="Latino L."/>
            <person name="Midoux C."/>
            <person name="Blouin Y."/>
            <person name="Loukou G."/>
            <person name="Nguetta S.P."/>
            <person name="Lathro S."/>
            <person name="Cablanmian A."/>
            <person name="Kouassi A.K."/>
            <person name="Vergnaud G."/>
            <person name="Pourcel C."/>
        </authorList>
    </citation>
    <scope>NUCLEOTIDE SEQUENCE [LARGE SCALE GENOMIC DNA]</scope>
    <source>
        <strain evidence="1">Ab02</strain>
    </source>
</reference>
<evidence type="ECO:0000313" key="1">
    <source>
        <dbReference type="EMBL" id="CEF88969.1"/>
    </source>
</evidence>
<evidence type="ECO:0000313" key="2">
    <source>
        <dbReference type="Proteomes" id="UP000030231"/>
    </source>
</evidence>
<proteinExistence type="predicted"/>